<dbReference type="Proteomes" id="UP000183947">
    <property type="component" value="Unassembled WGS sequence"/>
</dbReference>
<sequence>MKQFFRAGLLTALPADIRTLNNGYLSTNSGYYQILVRGRDQCGKTKQAGGLVRVNALTAALAGFRFNYGNGTQLTPSANPAAPTQLGAYGGGLDVTFSTGTYDSFRVRFDRYNPATGQYDLLVCQSPPIDVAGVMLSTVALNSLIYDSGCNPNANPVPGNPNTGPFFAQEGNFNTTFKLTLTVTNGCGTSAPVIGYFQPDTRLYRGGTAPAPVTVYPNPLQEGKARLEFTLPTAGPVSLQILDGTTGRERLVVLDKQPYGSGAQSIIFDTSTLPAGLYYYRLVTDKVTTGRLQKTEQ</sequence>
<evidence type="ECO:0000313" key="2">
    <source>
        <dbReference type="Proteomes" id="UP000183947"/>
    </source>
</evidence>
<proteinExistence type="predicted"/>
<dbReference type="RefSeq" id="WP_139252331.1">
    <property type="nucleotide sequence ID" value="NZ_FRAS01000018.1"/>
</dbReference>
<gene>
    <name evidence="1" type="ORF">SAMN02746009_03094</name>
</gene>
<evidence type="ECO:0000313" key="1">
    <source>
        <dbReference type="EMBL" id="SHL63485.1"/>
    </source>
</evidence>
<reference evidence="2" key="1">
    <citation type="submission" date="2016-11" db="EMBL/GenBank/DDBJ databases">
        <authorList>
            <person name="Varghese N."/>
            <person name="Submissions S."/>
        </authorList>
    </citation>
    <scope>NUCLEOTIDE SEQUENCE [LARGE SCALE GENOMIC DNA]</scope>
    <source>
        <strain evidence="2">DSM 18569</strain>
    </source>
</reference>
<dbReference type="OrthoDB" id="881643at2"/>
<protein>
    <submittedName>
        <fullName evidence="1">Por secretion system C-terminal sorting domain-containing protein</fullName>
    </submittedName>
</protein>
<dbReference type="EMBL" id="FRAS01000018">
    <property type="protein sequence ID" value="SHL63485.1"/>
    <property type="molecule type" value="Genomic_DNA"/>
</dbReference>
<name>A0A1M7C8C6_9BACT</name>
<organism evidence="1 2">
    <name type="scientific">Hymenobacter psychrotolerans DSM 18569</name>
    <dbReference type="NCBI Taxonomy" id="1121959"/>
    <lineage>
        <taxon>Bacteria</taxon>
        <taxon>Pseudomonadati</taxon>
        <taxon>Bacteroidota</taxon>
        <taxon>Cytophagia</taxon>
        <taxon>Cytophagales</taxon>
        <taxon>Hymenobacteraceae</taxon>
        <taxon>Hymenobacter</taxon>
    </lineage>
</organism>
<keyword evidence="2" id="KW-1185">Reference proteome</keyword>
<accession>A0A1M7C8C6</accession>
<dbReference type="AlphaFoldDB" id="A0A1M7C8C6"/>